<dbReference type="Proteomes" id="UP001230220">
    <property type="component" value="Unassembled WGS sequence"/>
</dbReference>
<dbReference type="RefSeq" id="WP_307407584.1">
    <property type="nucleotide sequence ID" value="NZ_JAUSUR010000003.1"/>
</dbReference>
<dbReference type="Gene3D" id="2.30.110.10">
    <property type="entry name" value="Electron Transport, Fmn-binding Protein, Chain A"/>
    <property type="match status" value="1"/>
</dbReference>
<evidence type="ECO:0000313" key="3">
    <source>
        <dbReference type="Proteomes" id="UP001230220"/>
    </source>
</evidence>
<gene>
    <name evidence="2" type="ORF">J2S15_001868</name>
</gene>
<evidence type="ECO:0000313" key="2">
    <source>
        <dbReference type="EMBL" id="MDQ0361121.1"/>
    </source>
</evidence>
<dbReference type="SUPFAM" id="SSF50475">
    <property type="entry name" value="FMN-binding split barrel"/>
    <property type="match status" value="1"/>
</dbReference>
<dbReference type="EMBL" id="JAUSUR010000003">
    <property type="protein sequence ID" value="MDQ0361121.1"/>
    <property type="molecule type" value="Genomic_DNA"/>
</dbReference>
<accession>A0ABU0E2R7</accession>
<reference evidence="2 3" key="1">
    <citation type="submission" date="2023-07" db="EMBL/GenBank/DDBJ databases">
        <title>Genomic Encyclopedia of Type Strains, Phase IV (KMG-IV): sequencing the most valuable type-strain genomes for metagenomic binning, comparative biology and taxonomic classification.</title>
        <authorList>
            <person name="Goeker M."/>
        </authorList>
    </citation>
    <scope>NUCLEOTIDE SEQUENCE [LARGE SCALE GENOMIC DNA]</scope>
    <source>
        <strain evidence="2 3">DSM 16784</strain>
    </source>
</reference>
<dbReference type="InterPro" id="IPR055196">
    <property type="entry name" value="Putative_PNPOx_2"/>
</dbReference>
<organism evidence="2 3">
    <name type="scientific">Breznakia pachnodae</name>
    <dbReference type="NCBI Taxonomy" id="265178"/>
    <lineage>
        <taxon>Bacteria</taxon>
        <taxon>Bacillati</taxon>
        <taxon>Bacillota</taxon>
        <taxon>Erysipelotrichia</taxon>
        <taxon>Erysipelotrichales</taxon>
        <taxon>Erysipelotrichaceae</taxon>
        <taxon>Breznakia</taxon>
    </lineage>
</organism>
<protein>
    <submittedName>
        <fullName evidence="2">Pyridoxamine 5'-phosphate oxidase family protein</fullName>
    </submittedName>
</protein>
<dbReference type="Pfam" id="PF22696">
    <property type="entry name" value="Putative_PNPOx_2"/>
    <property type="match status" value="1"/>
</dbReference>
<feature type="domain" description="Pyridoxamine 5'-phosphate oxidase-like" evidence="1">
    <location>
        <begin position="10"/>
        <end position="130"/>
    </location>
</feature>
<name>A0ABU0E2R7_9FIRM</name>
<keyword evidence="3" id="KW-1185">Reference proteome</keyword>
<sequence>MNYLETFYEVMEEAKNIAVATSVDNTPNVRIMDFVYDKDANVVYVTSFRGNPKTAEFETNNKVSITTLPYASQKHIRSINAVIKKSDSSIFDKADIFIKKSPGFKQTVEMAGPMLDVYEITANEFIVTPDMQHTDTIKL</sequence>
<evidence type="ECO:0000259" key="1">
    <source>
        <dbReference type="Pfam" id="PF22696"/>
    </source>
</evidence>
<dbReference type="InterPro" id="IPR012349">
    <property type="entry name" value="Split_barrel_FMN-bd"/>
</dbReference>
<proteinExistence type="predicted"/>
<comment type="caution">
    <text evidence="2">The sequence shown here is derived from an EMBL/GenBank/DDBJ whole genome shotgun (WGS) entry which is preliminary data.</text>
</comment>